<dbReference type="GO" id="GO:0006412">
    <property type="term" value="P:translation"/>
    <property type="evidence" value="ECO:0007669"/>
    <property type="project" value="UniProtKB-UniRule"/>
</dbReference>
<dbReference type="Pfam" id="PF01327">
    <property type="entry name" value="Pep_deformylase"/>
    <property type="match status" value="1"/>
</dbReference>
<dbReference type="PANTHER" id="PTHR10458:SF22">
    <property type="entry name" value="PEPTIDE DEFORMYLASE"/>
    <property type="match status" value="1"/>
</dbReference>
<feature type="binding site" evidence="2">
    <location>
        <position position="135"/>
    </location>
    <ligand>
        <name>Fe cation</name>
        <dbReference type="ChEBI" id="CHEBI:24875"/>
    </ligand>
</feature>
<accession>A0A5C4T0Y4</accession>
<dbReference type="AlphaFoldDB" id="A0A5C4T0Y4"/>
<dbReference type="NCBIfam" id="NF001159">
    <property type="entry name" value="PRK00150.1-3"/>
    <property type="match status" value="1"/>
</dbReference>
<feature type="binding site" evidence="2">
    <location>
        <position position="89"/>
    </location>
    <ligand>
        <name>Fe cation</name>
        <dbReference type="ChEBI" id="CHEBI:24875"/>
    </ligand>
</feature>
<dbReference type="PIRSF" id="PIRSF004749">
    <property type="entry name" value="Pep_def"/>
    <property type="match status" value="1"/>
</dbReference>
<dbReference type="HAMAP" id="MF_00163">
    <property type="entry name" value="Pep_deformylase"/>
    <property type="match status" value="1"/>
</dbReference>
<dbReference type="OrthoDB" id="9784988at2"/>
<keyword evidence="2" id="KW-0408">Iron</keyword>
<comment type="similarity">
    <text evidence="1 2">Belongs to the polypeptide deformylase family.</text>
</comment>
<dbReference type="Gene3D" id="3.90.45.10">
    <property type="entry name" value="Peptide deformylase"/>
    <property type="match status" value="1"/>
</dbReference>
<gene>
    <name evidence="2 3" type="primary">def</name>
    <name evidence="3" type="ORF">FE784_33545</name>
</gene>
<dbReference type="EC" id="3.5.1.88" evidence="2"/>
<organism evidence="3 4">
    <name type="scientific">Paenibacillus hemerocallicola</name>
    <dbReference type="NCBI Taxonomy" id="1172614"/>
    <lineage>
        <taxon>Bacteria</taxon>
        <taxon>Bacillati</taxon>
        <taxon>Bacillota</taxon>
        <taxon>Bacilli</taxon>
        <taxon>Bacillales</taxon>
        <taxon>Paenibacillaceae</taxon>
        <taxon>Paenibacillus</taxon>
    </lineage>
</organism>
<keyword evidence="2" id="KW-0479">Metal-binding</keyword>
<dbReference type="EMBL" id="VDCQ01000070">
    <property type="protein sequence ID" value="TNJ61897.1"/>
    <property type="molecule type" value="Genomic_DNA"/>
</dbReference>
<dbReference type="NCBIfam" id="TIGR00079">
    <property type="entry name" value="pept_deformyl"/>
    <property type="match status" value="1"/>
</dbReference>
<comment type="catalytic activity">
    <reaction evidence="2">
        <text>N-terminal N-formyl-L-methionyl-[peptide] + H2O = N-terminal L-methionyl-[peptide] + formate</text>
        <dbReference type="Rhea" id="RHEA:24420"/>
        <dbReference type="Rhea" id="RHEA-COMP:10639"/>
        <dbReference type="Rhea" id="RHEA-COMP:10640"/>
        <dbReference type="ChEBI" id="CHEBI:15377"/>
        <dbReference type="ChEBI" id="CHEBI:15740"/>
        <dbReference type="ChEBI" id="CHEBI:49298"/>
        <dbReference type="ChEBI" id="CHEBI:64731"/>
        <dbReference type="EC" id="3.5.1.88"/>
    </reaction>
</comment>
<dbReference type="SUPFAM" id="SSF56420">
    <property type="entry name" value="Peptide deformylase"/>
    <property type="match status" value="1"/>
</dbReference>
<keyword evidence="2 3" id="KW-0378">Hydrolase</keyword>
<dbReference type="GO" id="GO:0046872">
    <property type="term" value="F:metal ion binding"/>
    <property type="evidence" value="ECO:0007669"/>
    <property type="project" value="UniProtKB-KW"/>
</dbReference>
<comment type="function">
    <text evidence="2">Removes the formyl group from the N-terminal Met of newly synthesized proteins. Requires at least a dipeptide for an efficient rate of reaction. N-terminal L-methionine is a prerequisite for activity but the enzyme has broad specificity at other positions.</text>
</comment>
<feature type="binding site" evidence="2">
    <location>
        <position position="131"/>
    </location>
    <ligand>
        <name>Fe cation</name>
        <dbReference type="ChEBI" id="CHEBI:24875"/>
    </ligand>
</feature>
<dbReference type="RefSeq" id="WP_139606615.1">
    <property type="nucleotide sequence ID" value="NZ_VDCQ01000070.1"/>
</dbReference>
<dbReference type="InterPro" id="IPR036821">
    <property type="entry name" value="Peptide_deformylase_sf"/>
</dbReference>
<evidence type="ECO:0000313" key="3">
    <source>
        <dbReference type="EMBL" id="TNJ61897.1"/>
    </source>
</evidence>
<dbReference type="GO" id="GO:0042586">
    <property type="term" value="F:peptide deformylase activity"/>
    <property type="evidence" value="ECO:0007669"/>
    <property type="project" value="UniProtKB-UniRule"/>
</dbReference>
<reference evidence="3 4" key="1">
    <citation type="submission" date="2019-05" db="EMBL/GenBank/DDBJ databases">
        <title>We sequenced the genome of Paenibacillus hemerocallicola KCTC 33185 for further insight into its adaptation and study the phylogeny of Paenibacillus.</title>
        <authorList>
            <person name="Narsing Rao M.P."/>
        </authorList>
    </citation>
    <scope>NUCLEOTIDE SEQUENCE [LARGE SCALE GENOMIC DNA]</scope>
    <source>
        <strain evidence="3 4">KCTC 33185</strain>
    </source>
</reference>
<dbReference type="PANTHER" id="PTHR10458">
    <property type="entry name" value="PEPTIDE DEFORMYLASE"/>
    <property type="match status" value="1"/>
</dbReference>
<evidence type="ECO:0000256" key="2">
    <source>
        <dbReference type="HAMAP-Rule" id="MF_00163"/>
    </source>
</evidence>
<evidence type="ECO:0000256" key="1">
    <source>
        <dbReference type="ARBA" id="ARBA00010759"/>
    </source>
</evidence>
<name>A0A5C4T0Y4_9BACL</name>
<evidence type="ECO:0000313" key="4">
    <source>
        <dbReference type="Proteomes" id="UP000307943"/>
    </source>
</evidence>
<dbReference type="Proteomes" id="UP000307943">
    <property type="component" value="Unassembled WGS sequence"/>
</dbReference>
<dbReference type="InterPro" id="IPR023635">
    <property type="entry name" value="Peptide_deformylase"/>
</dbReference>
<sequence length="173" mass="19221">MAEKTIRKIGDPVLREICKPVTAITPNIIKLLNDLAETIRSGENRAGLAAPQVGIPKRIAVLDYGTGLIELINPVVVERSGEQTGFEACLSIPGVYGTVRRAQYVKVKTLNRAGEETFVEGVDQVAVCMQHEIDHLDGVLYIDHVKKGQLFNDRNDKPIDVLQMIRMSKSRDW</sequence>
<feature type="active site" evidence="2">
    <location>
        <position position="132"/>
    </location>
</feature>
<keyword evidence="2" id="KW-0648">Protein biosynthesis</keyword>
<dbReference type="PRINTS" id="PR01576">
    <property type="entry name" value="PDEFORMYLASE"/>
</dbReference>
<proteinExistence type="inferred from homology"/>
<dbReference type="CDD" id="cd00487">
    <property type="entry name" value="Pep_deformylase"/>
    <property type="match status" value="1"/>
</dbReference>
<protein>
    <recommendedName>
        <fullName evidence="2">Peptide deformylase</fullName>
        <shortName evidence="2">PDF</shortName>
        <ecNumber evidence="2">3.5.1.88</ecNumber>
    </recommendedName>
    <alternativeName>
        <fullName evidence="2">Polypeptide deformylase</fullName>
    </alternativeName>
</protein>
<keyword evidence="4" id="KW-1185">Reference proteome</keyword>
<comment type="caution">
    <text evidence="3">The sequence shown here is derived from an EMBL/GenBank/DDBJ whole genome shotgun (WGS) entry which is preliminary data.</text>
</comment>
<comment type="cofactor">
    <cofactor evidence="2">
        <name>Fe(2+)</name>
        <dbReference type="ChEBI" id="CHEBI:29033"/>
    </cofactor>
    <text evidence="2">Binds 1 Fe(2+) ion.</text>
</comment>